<dbReference type="Gene3D" id="3.30.70.100">
    <property type="match status" value="1"/>
</dbReference>
<dbReference type="EMBL" id="FNQK01000015">
    <property type="protein sequence ID" value="SEA48702.1"/>
    <property type="molecule type" value="Genomic_DNA"/>
</dbReference>
<organism evidence="2 3">
    <name type="scientific">Bizionia paragorgiae</name>
    <dbReference type="NCBI Taxonomy" id="283786"/>
    <lineage>
        <taxon>Bacteria</taxon>
        <taxon>Pseudomonadati</taxon>
        <taxon>Bacteroidota</taxon>
        <taxon>Flavobacteriia</taxon>
        <taxon>Flavobacteriales</taxon>
        <taxon>Flavobacteriaceae</taxon>
        <taxon>Bizionia</taxon>
    </lineage>
</organism>
<evidence type="ECO:0000313" key="2">
    <source>
        <dbReference type="EMBL" id="SEA48702.1"/>
    </source>
</evidence>
<dbReference type="RefSeq" id="WP_092135303.1">
    <property type="nucleotide sequence ID" value="NZ_FNQK01000015.1"/>
</dbReference>
<dbReference type="GO" id="GO:0009882">
    <property type="term" value="F:blue light photoreceptor activity"/>
    <property type="evidence" value="ECO:0007669"/>
    <property type="project" value="InterPro"/>
</dbReference>
<dbReference type="AlphaFoldDB" id="A0A1H4BLK0"/>
<protein>
    <submittedName>
        <fullName evidence="2">Sensors of blue-light using FAD</fullName>
    </submittedName>
</protein>
<dbReference type="SUPFAM" id="SSF54975">
    <property type="entry name" value="Acylphosphatase/BLUF domain-like"/>
    <property type="match status" value="1"/>
</dbReference>
<dbReference type="InterPro" id="IPR007024">
    <property type="entry name" value="BLUF_domain"/>
</dbReference>
<proteinExistence type="predicted"/>
<feature type="domain" description="BLUF" evidence="1">
    <location>
        <begin position="2"/>
        <end position="93"/>
    </location>
</feature>
<dbReference type="SMART" id="SM01034">
    <property type="entry name" value="BLUF"/>
    <property type="match status" value="1"/>
</dbReference>
<accession>A0A1H4BLK0</accession>
<reference evidence="2 3" key="1">
    <citation type="submission" date="2016-10" db="EMBL/GenBank/DDBJ databases">
        <authorList>
            <person name="de Groot N.N."/>
        </authorList>
    </citation>
    <scope>NUCLEOTIDE SEQUENCE [LARGE SCALE GENOMIC DNA]</scope>
    <source>
        <strain evidence="2 3">DSM 23842</strain>
    </source>
</reference>
<keyword evidence="3" id="KW-1185">Reference proteome</keyword>
<name>A0A1H4BLK0_BIZPA</name>
<dbReference type="STRING" id="283786.SAMN04487990_11518"/>
<dbReference type="InterPro" id="IPR036046">
    <property type="entry name" value="Acylphosphatase-like_dom_sf"/>
</dbReference>
<evidence type="ECO:0000313" key="3">
    <source>
        <dbReference type="Proteomes" id="UP000198846"/>
    </source>
</evidence>
<gene>
    <name evidence="2" type="ORF">SAMN04487990_11518</name>
</gene>
<dbReference type="PROSITE" id="PS50925">
    <property type="entry name" value="BLUF"/>
    <property type="match status" value="1"/>
</dbReference>
<dbReference type="GO" id="GO:0071949">
    <property type="term" value="F:FAD binding"/>
    <property type="evidence" value="ECO:0007669"/>
    <property type="project" value="InterPro"/>
</dbReference>
<dbReference type="Pfam" id="PF04940">
    <property type="entry name" value="BLUF"/>
    <property type="match status" value="1"/>
</dbReference>
<evidence type="ECO:0000259" key="1">
    <source>
        <dbReference type="PROSITE" id="PS50925"/>
    </source>
</evidence>
<sequence length="139" mass="16094">MIKTICYKSHPRGNRTILENMALLDESKKRNDTIGVVGILVVHEDAFLQIIEGESQKIDDLFNSILKDNRHKDITVILNEPIKEYTFNSFEVDYSVLQNIDSLYALQEYVNHLEVNKKEHSDVFSNFLANLLKEHSEIS</sequence>
<dbReference type="Proteomes" id="UP000198846">
    <property type="component" value="Unassembled WGS sequence"/>
</dbReference>
<dbReference type="OrthoDB" id="1122028at2"/>